<reference evidence="1 2" key="1">
    <citation type="submission" date="2023-10" db="EMBL/GenBank/DDBJ databases">
        <title>Chromosome-scale genome assembly provides insights into flower coloration mechanisms of Canna indica.</title>
        <authorList>
            <person name="Li C."/>
        </authorList>
    </citation>
    <scope>NUCLEOTIDE SEQUENCE [LARGE SCALE GENOMIC DNA]</scope>
    <source>
        <tissue evidence="1">Flower</tissue>
    </source>
</reference>
<name>A0AAQ3Q881_9LILI</name>
<accession>A0AAQ3Q881</accession>
<proteinExistence type="predicted"/>
<organism evidence="1 2">
    <name type="scientific">Canna indica</name>
    <name type="common">Indian-shot</name>
    <dbReference type="NCBI Taxonomy" id="4628"/>
    <lineage>
        <taxon>Eukaryota</taxon>
        <taxon>Viridiplantae</taxon>
        <taxon>Streptophyta</taxon>
        <taxon>Embryophyta</taxon>
        <taxon>Tracheophyta</taxon>
        <taxon>Spermatophyta</taxon>
        <taxon>Magnoliopsida</taxon>
        <taxon>Liliopsida</taxon>
        <taxon>Zingiberales</taxon>
        <taxon>Cannaceae</taxon>
        <taxon>Canna</taxon>
    </lineage>
</organism>
<sequence length="167" mass="18729">MIGAAAKADKVTRQPHRSSKKFRWTRVALQTSSFTQHSREWAISESSLRPYHGELVSFSGDHVNVKGYLQIAITFGSAPRAKMIDVQFLVVQCASPYRMILDRPSLNNLGVVVLTPYLAIKFPIPETKIGVIHADQREARICYNECLKLNPAEPQPRISNLDPKGDI</sequence>
<keyword evidence="2" id="KW-1185">Reference proteome</keyword>
<dbReference type="Proteomes" id="UP001327560">
    <property type="component" value="Chromosome 3"/>
</dbReference>
<gene>
    <name evidence="1" type="ORF">Cni_G10035</name>
</gene>
<dbReference type="EMBL" id="CP136892">
    <property type="protein sequence ID" value="WOL01319.1"/>
    <property type="molecule type" value="Genomic_DNA"/>
</dbReference>
<protein>
    <submittedName>
        <fullName evidence="1">Uncharacterized protein</fullName>
    </submittedName>
</protein>
<dbReference type="AlphaFoldDB" id="A0AAQ3Q881"/>
<evidence type="ECO:0000313" key="2">
    <source>
        <dbReference type="Proteomes" id="UP001327560"/>
    </source>
</evidence>
<evidence type="ECO:0000313" key="1">
    <source>
        <dbReference type="EMBL" id="WOL01319.1"/>
    </source>
</evidence>